<feature type="non-terminal residue" evidence="4">
    <location>
        <position position="284"/>
    </location>
</feature>
<reference evidence="5" key="1">
    <citation type="journal article" date="2011" name="Proc. Natl. Acad. Sci. U.S.A.">
        <title>Obligate biotrophy features unraveled by the genomic analysis of rust fungi.</title>
        <authorList>
            <person name="Duplessis S."/>
            <person name="Cuomo C.A."/>
            <person name="Lin Y.-C."/>
            <person name="Aerts A."/>
            <person name="Tisserant E."/>
            <person name="Veneault-Fourrey C."/>
            <person name="Joly D.L."/>
            <person name="Hacquard S."/>
            <person name="Amselem J."/>
            <person name="Cantarel B.L."/>
            <person name="Chiu R."/>
            <person name="Coutinho P.M."/>
            <person name="Feau N."/>
            <person name="Field M."/>
            <person name="Frey P."/>
            <person name="Gelhaye E."/>
            <person name="Goldberg J."/>
            <person name="Grabherr M.G."/>
            <person name="Kodira C.D."/>
            <person name="Kohler A."/>
            <person name="Kuees U."/>
            <person name="Lindquist E.A."/>
            <person name="Lucas S.M."/>
            <person name="Mago R."/>
            <person name="Mauceli E."/>
            <person name="Morin E."/>
            <person name="Murat C."/>
            <person name="Pangilinan J.L."/>
            <person name="Park R."/>
            <person name="Pearson M."/>
            <person name="Quesneville H."/>
            <person name="Rouhier N."/>
            <person name="Sakthikumar S."/>
            <person name="Salamov A.A."/>
            <person name="Schmutz J."/>
            <person name="Selles B."/>
            <person name="Shapiro H."/>
            <person name="Tanguay P."/>
            <person name="Tuskan G.A."/>
            <person name="Henrissat B."/>
            <person name="Van de Peer Y."/>
            <person name="Rouze P."/>
            <person name="Ellis J.G."/>
            <person name="Dodds P.N."/>
            <person name="Schein J.E."/>
            <person name="Zhong S."/>
            <person name="Hamelin R.C."/>
            <person name="Grigoriev I.V."/>
            <person name="Szabo L.J."/>
            <person name="Martin F."/>
        </authorList>
    </citation>
    <scope>NUCLEOTIDE SEQUENCE [LARGE SCALE GENOMIC DNA]</scope>
    <source>
        <strain evidence="5">98AG31 / pathotype 3-4-7</strain>
    </source>
</reference>
<keyword evidence="5" id="KW-1185">Reference proteome</keyword>
<dbReference type="Gene3D" id="3.40.50.720">
    <property type="entry name" value="NAD(P)-binding Rossmann-like Domain"/>
    <property type="match status" value="1"/>
</dbReference>
<dbReference type="OrthoDB" id="3819888at2759"/>
<dbReference type="Pfam" id="PF00106">
    <property type="entry name" value="adh_short"/>
    <property type="match status" value="1"/>
</dbReference>
<accession>F4RQG5</accession>
<name>F4RQG5_MELLP</name>
<dbReference type="PANTHER" id="PTHR43618:SF4">
    <property type="entry name" value="SHORT CHAIN DEHYDROGENASE_REDUCTASE FAMILY (AFU_ORTHOLOGUE AFUA_7G04540)"/>
    <property type="match status" value="1"/>
</dbReference>
<keyword evidence="2" id="KW-0521">NADP</keyword>
<evidence type="ECO:0000313" key="5">
    <source>
        <dbReference type="Proteomes" id="UP000001072"/>
    </source>
</evidence>
<evidence type="ECO:0000256" key="3">
    <source>
        <dbReference type="ARBA" id="ARBA00023002"/>
    </source>
</evidence>
<comment type="similarity">
    <text evidence="1">Belongs to the short-chain dehydrogenases/reductases (SDR) family.</text>
</comment>
<protein>
    <submittedName>
        <fullName evidence="4">Uncharacterized protein</fullName>
    </submittedName>
</protein>
<evidence type="ECO:0000256" key="2">
    <source>
        <dbReference type="ARBA" id="ARBA00022857"/>
    </source>
</evidence>
<dbReference type="VEuPathDB" id="FungiDB:MELLADRAFT_27999"/>
<dbReference type="GO" id="GO:0016491">
    <property type="term" value="F:oxidoreductase activity"/>
    <property type="evidence" value="ECO:0007669"/>
    <property type="project" value="UniProtKB-KW"/>
</dbReference>
<dbReference type="InterPro" id="IPR052178">
    <property type="entry name" value="Sec_Metab_Biosynth_SDR"/>
</dbReference>
<feature type="non-terminal residue" evidence="4">
    <location>
        <position position="1"/>
    </location>
</feature>
<dbReference type="eggNOG" id="KOG0725">
    <property type="taxonomic scope" value="Eukaryota"/>
</dbReference>
<dbReference type="GeneID" id="18926996"/>
<dbReference type="STRING" id="747676.F4RQG5"/>
<dbReference type="Proteomes" id="UP000001072">
    <property type="component" value="Unassembled WGS sequence"/>
</dbReference>
<evidence type="ECO:0000256" key="1">
    <source>
        <dbReference type="ARBA" id="ARBA00006484"/>
    </source>
</evidence>
<dbReference type="RefSeq" id="XP_007411329.1">
    <property type="nucleotide sequence ID" value="XM_007411267.1"/>
</dbReference>
<dbReference type="HOGENOM" id="CLU_010194_12_0_1"/>
<organism evidence="5">
    <name type="scientific">Melampsora larici-populina (strain 98AG31 / pathotype 3-4-7)</name>
    <name type="common">Poplar leaf rust fungus</name>
    <dbReference type="NCBI Taxonomy" id="747676"/>
    <lineage>
        <taxon>Eukaryota</taxon>
        <taxon>Fungi</taxon>
        <taxon>Dikarya</taxon>
        <taxon>Basidiomycota</taxon>
        <taxon>Pucciniomycotina</taxon>
        <taxon>Pucciniomycetes</taxon>
        <taxon>Pucciniales</taxon>
        <taxon>Melampsoraceae</taxon>
        <taxon>Melampsora</taxon>
    </lineage>
</organism>
<keyword evidence="3" id="KW-0560">Oxidoreductase</keyword>
<dbReference type="PRINTS" id="PR00081">
    <property type="entry name" value="GDHRDH"/>
</dbReference>
<dbReference type="EMBL" id="GL883113">
    <property type="protein sequence ID" value="EGG05407.1"/>
    <property type="molecule type" value="Genomic_DNA"/>
</dbReference>
<dbReference type="SUPFAM" id="SSF51735">
    <property type="entry name" value="NAD(P)-binding Rossmann-fold domains"/>
    <property type="match status" value="1"/>
</dbReference>
<dbReference type="InterPro" id="IPR002347">
    <property type="entry name" value="SDR_fam"/>
</dbReference>
<dbReference type="PANTHER" id="PTHR43618">
    <property type="entry name" value="7-ALPHA-HYDROXYSTEROID DEHYDROGENASE"/>
    <property type="match status" value="1"/>
</dbReference>
<sequence>DLHCTNLFNLDGRVAVVTGGSSGLGSMIARALVSNGARVYLVGRHVESLQRVCKEFESMDKGRCSEGAKLIPIPADLSTKDGVEKMKKEVEKREKSIDLLINAVKMQGQSIHPTGGNSLQSISQALLQQGQREAEDVLRTNVIGTYFVIATLLPLLGNSSHNPQIINVAGVAGLSREFSEGLIEPASQAAIIHMSKTLSTLLARTNVRCNVIAPGIFPGGDKNQHGKDQQSMSSMKEMISRVPAGRAGAEKDISTLILCLCSGFQTYVSGAVIPIDGGLLTQVP</sequence>
<evidence type="ECO:0000313" key="4">
    <source>
        <dbReference type="EMBL" id="EGG05407.1"/>
    </source>
</evidence>
<gene>
    <name evidence="4" type="ORF">MELLADRAFT_27999</name>
</gene>
<dbReference type="KEGG" id="mlr:MELLADRAFT_27999"/>
<dbReference type="AlphaFoldDB" id="F4RQG5"/>
<dbReference type="InParanoid" id="F4RQG5"/>
<dbReference type="InterPro" id="IPR036291">
    <property type="entry name" value="NAD(P)-bd_dom_sf"/>
</dbReference>
<proteinExistence type="inferred from homology"/>